<keyword evidence="7" id="KW-0812">Transmembrane</keyword>
<proteinExistence type="predicted"/>
<dbReference type="InterPro" id="IPR050980">
    <property type="entry name" value="2C_sensor_his_kinase"/>
</dbReference>
<protein>
    <recommendedName>
        <fullName evidence="2">histidine kinase</fullName>
        <ecNumber evidence="2">2.7.13.3</ecNumber>
    </recommendedName>
</protein>
<comment type="caution">
    <text evidence="9">The sequence shown here is derived from an EMBL/GenBank/DDBJ whole genome shotgun (WGS) entry which is preliminary data.</text>
</comment>
<sequence length="422" mass="45842">MNLLLQSSISRVLLLRSLAIVVQLVAVLICQFLLELELALPSLLTVIALESIFQLLSVWLLRRRIRRNERVGTLTIVWQLLADIVFLTLLLALSGGATNAFVSLLLLPIMIAAVTLPGRYTMMITIVAIALYSTLMLMLPEHQGAHHMTQMRSHFIAMWVNFVISALVVATLVSALARTLARQQQAMAANREEQLRAEQLLALGNAAAQATHQLATPLGSIALLHEELEELAAENKGLAPVVSELGVPIKQCQQQLSLFRQRAGQLRAAREVQGEQASCTVGELLGEIQQAFALQFPTQQLVCFGFDGLKTQLLRTDPLLSAAFLNLLANAVRANELAQQTSIHLSICVDNGESHWRIEDLGGGFNSEHLASLGSAVMASDHGLGVALWLSNATIERVGGRLALSNAGQGACIDVFIPELKR</sequence>
<dbReference type="EMBL" id="JBCGCU010000011">
    <property type="protein sequence ID" value="MEM0515933.1"/>
    <property type="molecule type" value="Genomic_DNA"/>
</dbReference>
<dbReference type="PANTHER" id="PTHR44936:SF10">
    <property type="entry name" value="SENSOR PROTEIN RSTB"/>
    <property type="match status" value="1"/>
</dbReference>
<comment type="catalytic activity">
    <reaction evidence="1">
        <text>ATP + protein L-histidine = ADP + protein N-phospho-L-histidine.</text>
        <dbReference type="EC" id="2.7.13.3"/>
    </reaction>
</comment>
<gene>
    <name evidence="9" type="ORF">WCN91_11000</name>
</gene>
<feature type="transmembrane region" description="Helical" evidence="7">
    <location>
        <begin position="99"/>
        <end position="116"/>
    </location>
</feature>
<keyword evidence="7" id="KW-0472">Membrane</keyword>
<dbReference type="PANTHER" id="PTHR44936">
    <property type="entry name" value="SENSOR PROTEIN CREC"/>
    <property type="match status" value="1"/>
</dbReference>
<dbReference type="InterPro" id="IPR036890">
    <property type="entry name" value="HATPase_C_sf"/>
</dbReference>
<dbReference type="SUPFAM" id="SSF55874">
    <property type="entry name" value="ATPase domain of HSP90 chaperone/DNA topoisomerase II/histidine kinase"/>
    <property type="match status" value="1"/>
</dbReference>
<feature type="transmembrane region" description="Helical" evidence="7">
    <location>
        <begin position="40"/>
        <end position="61"/>
    </location>
</feature>
<accession>A0ABU9N0W8</accession>
<dbReference type="InterPro" id="IPR003594">
    <property type="entry name" value="HATPase_dom"/>
</dbReference>
<dbReference type="Gene3D" id="3.30.565.10">
    <property type="entry name" value="Histidine kinase-like ATPase, C-terminal domain"/>
    <property type="match status" value="1"/>
</dbReference>
<keyword evidence="4" id="KW-0547">Nucleotide-binding</keyword>
<evidence type="ECO:0000313" key="10">
    <source>
        <dbReference type="Proteomes" id="UP001447008"/>
    </source>
</evidence>
<dbReference type="SMART" id="SM00387">
    <property type="entry name" value="HATPase_c"/>
    <property type="match status" value="1"/>
</dbReference>
<dbReference type="RefSeq" id="WP_342679014.1">
    <property type="nucleotide sequence ID" value="NZ_JBCGCU010000011.1"/>
</dbReference>
<evidence type="ECO:0000256" key="7">
    <source>
        <dbReference type="SAM" id="Phobius"/>
    </source>
</evidence>
<dbReference type="InterPro" id="IPR005467">
    <property type="entry name" value="His_kinase_dom"/>
</dbReference>
<evidence type="ECO:0000256" key="5">
    <source>
        <dbReference type="ARBA" id="ARBA00022777"/>
    </source>
</evidence>
<keyword evidence="6 9" id="KW-0067">ATP-binding</keyword>
<keyword evidence="7" id="KW-1133">Transmembrane helix</keyword>
<dbReference type="GO" id="GO:0005524">
    <property type="term" value="F:ATP binding"/>
    <property type="evidence" value="ECO:0007669"/>
    <property type="project" value="UniProtKB-KW"/>
</dbReference>
<evidence type="ECO:0000313" key="9">
    <source>
        <dbReference type="EMBL" id="MEM0515933.1"/>
    </source>
</evidence>
<evidence type="ECO:0000256" key="2">
    <source>
        <dbReference type="ARBA" id="ARBA00012438"/>
    </source>
</evidence>
<organism evidence="9 10">
    <name type="scientific">Pseudoalteromonas qingdaonensis</name>
    <dbReference type="NCBI Taxonomy" id="3131913"/>
    <lineage>
        <taxon>Bacteria</taxon>
        <taxon>Pseudomonadati</taxon>
        <taxon>Pseudomonadota</taxon>
        <taxon>Gammaproteobacteria</taxon>
        <taxon>Alteromonadales</taxon>
        <taxon>Pseudoalteromonadaceae</taxon>
        <taxon>Pseudoalteromonas</taxon>
    </lineage>
</organism>
<feature type="transmembrane region" description="Helical" evidence="7">
    <location>
        <begin position="123"/>
        <end position="139"/>
    </location>
</feature>
<keyword evidence="3" id="KW-0808">Transferase</keyword>
<keyword evidence="10" id="KW-1185">Reference proteome</keyword>
<feature type="transmembrane region" description="Helical" evidence="7">
    <location>
        <begin position="159"/>
        <end position="181"/>
    </location>
</feature>
<feature type="transmembrane region" description="Helical" evidence="7">
    <location>
        <begin position="12"/>
        <end position="34"/>
    </location>
</feature>
<keyword evidence="5" id="KW-0418">Kinase</keyword>
<dbReference type="Pfam" id="PF02518">
    <property type="entry name" value="HATPase_c"/>
    <property type="match status" value="1"/>
</dbReference>
<feature type="domain" description="Histidine kinase" evidence="8">
    <location>
        <begin position="209"/>
        <end position="421"/>
    </location>
</feature>
<dbReference type="Proteomes" id="UP001447008">
    <property type="component" value="Unassembled WGS sequence"/>
</dbReference>
<evidence type="ECO:0000256" key="1">
    <source>
        <dbReference type="ARBA" id="ARBA00000085"/>
    </source>
</evidence>
<dbReference type="PROSITE" id="PS50109">
    <property type="entry name" value="HIS_KIN"/>
    <property type="match status" value="1"/>
</dbReference>
<evidence type="ECO:0000256" key="4">
    <source>
        <dbReference type="ARBA" id="ARBA00022741"/>
    </source>
</evidence>
<reference evidence="9 10" key="1">
    <citation type="submission" date="2024-03" db="EMBL/GenBank/DDBJ databases">
        <title>Pseudoalteromonas qingdaonensis sp. nov., isolated from the intestines of marine benthic organisms.</title>
        <authorList>
            <person name="Lin X."/>
            <person name="Fang S."/>
            <person name="Hu X."/>
        </authorList>
    </citation>
    <scope>NUCLEOTIDE SEQUENCE [LARGE SCALE GENOMIC DNA]</scope>
    <source>
        <strain evidence="9 10">YIC-827</strain>
    </source>
</reference>
<evidence type="ECO:0000259" key="8">
    <source>
        <dbReference type="PROSITE" id="PS50109"/>
    </source>
</evidence>
<evidence type="ECO:0000256" key="3">
    <source>
        <dbReference type="ARBA" id="ARBA00022679"/>
    </source>
</evidence>
<name>A0ABU9N0W8_9GAMM</name>
<dbReference type="EC" id="2.7.13.3" evidence="2"/>
<evidence type="ECO:0000256" key="6">
    <source>
        <dbReference type="ARBA" id="ARBA00022840"/>
    </source>
</evidence>
<dbReference type="Pfam" id="PF25323">
    <property type="entry name" value="6TM_PilS"/>
    <property type="match status" value="1"/>
</dbReference>
<feature type="transmembrane region" description="Helical" evidence="7">
    <location>
        <begin position="73"/>
        <end position="93"/>
    </location>
</feature>